<dbReference type="AlphaFoldDB" id="A0A5N6WEQ0"/>
<keyword evidence="2" id="KW-1185">Reference proteome</keyword>
<organism evidence="1 2">
    <name type="scientific">Aspergillus transmontanensis</name>
    <dbReference type="NCBI Taxonomy" id="1034304"/>
    <lineage>
        <taxon>Eukaryota</taxon>
        <taxon>Fungi</taxon>
        <taxon>Dikarya</taxon>
        <taxon>Ascomycota</taxon>
        <taxon>Pezizomycotina</taxon>
        <taxon>Eurotiomycetes</taxon>
        <taxon>Eurotiomycetidae</taxon>
        <taxon>Eurotiales</taxon>
        <taxon>Aspergillaceae</taxon>
        <taxon>Aspergillus</taxon>
        <taxon>Aspergillus subgen. Circumdati</taxon>
    </lineage>
</organism>
<dbReference type="Proteomes" id="UP000325433">
    <property type="component" value="Unassembled WGS sequence"/>
</dbReference>
<sequence length="55" mass="6298">MMVLYACMVLYSIISTDLFYLLGVLSSMCDVCRWVCRDGGCGGADLFLWWLFLFV</sequence>
<protein>
    <submittedName>
        <fullName evidence="1">Uncharacterized protein</fullName>
    </submittedName>
</protein>
<accession>A0A5N6WEQ0</accession>
<gene>
    <name evidence="1" type="ORF">BDV41DRAFT_522430</name>
</gene>
<dbReference type="EMBL" id="ML738296">
    <property type="protein sequence ID" value="KAE8318896.1"/>
    <property type="molecule type" value="Genomic_DNA"/>
</dbReference>
<evidence type="ECO:0000313" key="1">
    <source>
        <dbReference type="EMBL" id="KAE8318896.1"/>
    </source>
</evidence>
<evidence type="ECO:0000313" key="2">
    <source>
        <dbReference type="Proteomes" id="UP000325433"/>
    </source>
</evidence>
<proteinExistence type="predicted"/>
<reference evidence="2" key="1">
    <citation type="submission" date="2019-04" db="EMBL/GenBank/DDBJ databases">
        <title>Friends and foes A comparative genomics studyof 23 Aspergillus species from section Flavi.</title>
        <authorList>
            <consortium name="DOE Joint Genome Institute"/>
            <person name="Kjaerbolling I."/>
            <person name="Vesth T."/>
            <person name="Frisvad J.C."/>
            <person name="Nybo J.L."/>
            <person name="Theobald S."/>
            <person name="Kildgaard S."/>
            <person name="Isbrandt T."/>
            <person name="Kuo A."/>
            <person name="Sato A."/>
            <person name="Lyhne E.K."/>
            <person name="Kogle M.E."/>
            <person name="Wiebenga A."/>
            <person name="Kun R.S."/>
            <person name="Lubbers R.J."/>
            <person name="Makela M.R."/>
            <person name="Barry K."/>
            <person name="Chovatia M."/>
            <person name="Clum A."/>
            <person name="Daum C."/>
            <person name="Haridas S."/>
            <person name="He G."/>
            <person name="LaButti K."/>
            <person name="Lipzen A."/>
            <person name="Mondo S."/>
            <person name="Riley R."/>
            <person name="Salamov A."/>
            <person name="Simmons B.A."/>
            <person name="Magnuson J.K."/>
            <person name="Henrissat B."/>
            <person name="Mortensen U.H."/>
            <person name="Larsen T.O."/>
            <person name="Devries R.P."/>
            <person name="Grigoriev I.V."/>
            <person name="Machida M."/>
            <person name="Baker S.E."/>
            <person name="Andersen M.R."/>
        </authorList>
    </citation>
    <scope>NUCLEOTIDE SEQUENCE [LARGE SCALE GENOMIC DNA]</scope>
    <source>
        <strain evidence="2">CBS 130015</strain>
    </source>
</reference>
<name>A0A5N6WEQ0_9EURO</name>